<dbReference type="EMBL" id="CP029346">
    <property type="protein sequence ID" value="AWL08017.1"/>
    <property type="molecule type" value="Genomic_DNA"/>
</dbReference>
<dbReference type="Proteomes" id="UP000245468">
    <property type="component" value="Chromosome"/>
</dbReference>
<dbReference type="OrthoDB" id="9813911at2"/>
<proteinExistence type="predicted"/>
<dbReference type="Pfam" id="PF14079">
    <property type="entry name" value="DUF4260"/>
    <property type="match status" value="1"/>
</dbReference>
<keyword evidence="1" id="KW-1133">Transmembrane helix</keyword>
<keyword evidence="3" id="KW-1185">Reference proteome</keyword>
<organism evidence="2 3">
    <name type="scientific">Aquirufa nivalisilvae</name>
    <dbReference type="NCBI Taxonomy" id="2516557"/>
    <lineage>
        <taxon>Bacteria</taxon>
        <taxon>Pseudomonadati</taxon>
        <taxon>Bacteroidota</taxon>
        <taxon>Cytophagia</taxon>
        <taxon>Cytophagales</taxon>
        <taxon>Flectobacillaceae</taxon>
        <taxon>Aquirufa</taxon>
    </lineage>
</organism>
<accession>A0A2S2DT63</accession>
<feature type="transmembrane region" description="Helical" evidence="1">
    <location>
        <begin position="31"/>
        <end position="52"/>
    </location>
</feature>
<evidence type="ECO:0000313" key="2">
    <source>
        <dbReference type="EMBL" id="AWL08017.1"/>
    </source>
</evidence>
<name>A0A2S2DT63_9BACT</name>
<protein>
    <recommendedName>
        <fullName evidence="4">DUF4260 family protein</fullName>
    </recommendedName>
</protein>
<reference evidence="3" key="1">
    <citation type="submission" date="2018-05" db="EMBL/GenBank/DDBJ databases">
        <title>Pseudarcicella sp. HME7025 Genome sequencing and assembly.</title>
        <authorList>
            <person name="Kim H."/>
            <person name="Kang H."/>
            <person name="Joh K."/>
        </authorList>
    </citation>
    <scope>NUCLEOTIDE SEQUENCE [LARGE SCALE GENOMIC DNA]</scope>
    <source>
        <strain evidence="3">HME7025</strain>
    </source>
</reference>
<dbReference type="RefSeq" id="WP_109321796.1">
    <property type="nucleotide sequence ID" value="NZ_CP029346.1"/>
</dbReference>
<gene>
    <name evidence="2" type="ORF">HME7025_00134</name>
</gene>
<sequence length="124" mass="14185">MKNLLKLESLGLFALSIWAYMELFPNQWGTFAWLILAPDLSFVAVIISKKLGLHAYNFFHHQGLIALAILIGFYWQIPLLLQVGIIFMAHSTIDRVLGYGLKLESFDHTHLGWIGKSSFKNHEQ</sequence>
<evidence type="ECO:0008006" key="4">
    <source>
        <dbReference type="Google" id="ProtNLM"/>
    </source>
</evidence>
<keyword evidence="1" id="KW-0812">Transmembrane</keyword>
<evidence type="ECO:0000256" key="1">
    <source>
        <dbReference type="SAM" id="Phobius"/>
    </source>
</evidence>
<keyword evidence="1" id="KW-0472">Membrane</keyword>
<feature type="transmembrane region" description="Helical" evidence="1">
    <location>
        <begin position="64"/>
        <end position="89"/>
    </location>
</feature>
<dbReference type="KEGG" id="psez:HME7025_00134"/>
<dbReference type="InterPro" id="IPR025356">
    <property type="entry name" value="DUF4260"/>
</dbReference>
<dbReference type="AlphaFoldDB" id="A0A2S2DT63"/>
<evidence type="ECO:0000313" key="3">
    <source>
        <dbReference type="Proteomes" id="UP000245468"/>
    </source>
</evidence>